<evidence type="ECO:0000313" key="2">
    <source>
        <dbReference type="Proteomes" id="UP000222531"/>
    </source>
</evidence>
<dbReference type="AlphaFoldDB" id="A0A2G1XA23"/>
<dbReference type="OrthoDB" id="4038180at2"/>
<protein>
    <submittedName>
        <fullName evidence="1">Uncharacterized protein</fullName>
    </submittedName>
</protein>
<reference evidence="1 2" key="1">
    <citation type="journal article" date="2017" name="Biochemistry">
        <title>Identification of the Biosynthetic Pathway for the Antibiotic Bicyclomycin.</title>
        <authorList>
            <person name="Patteson J."/>
            <person name="Cai W."/>
            <person name="Johnson R.A."/>
            <person name="Santa Maria K."/>
            <person name="Li B."/>
        </authorList>
    </citation>
    <scope>NUCLEOTIDE SEQUENCE [LARGE SCALE GENOMIC DNA]</scope>
    <source>
        <strain evidence="1 2">ATCC 21532</strain>
    </source>
</reference>
<dbReference type="RefSeq" id="WP_099202596.1">
    <property type="nucleotide sequence ID" value="NZ_JBIRXA010000019.1"/>
</dbReference>
<dbReference type="EMBL" id="NHZO01000168">
    <property type="protein sequence ID" value="PHQ48076.1"/>
    <property type="molecule type" value="Genomic_DNA"/>
</dbReference>
<gene>
    <name evidence="1" type="ORF">BLA24_32040</name>
</gene>
<sequence length="269" mass="29652">MSTSIDQLVERIRGHRCYDHPVFDHWTSGNPTAEVVGALFHQIQKFCAVTRPGGRFPEALTSFEFSRESKLLQEIVESEEDHGPELATMAGYILNRAAGRAVFADLDDQQRVEAGLKEFSDKILGSLPGYDPTTGLLVQTRKAMAVFDGRQAVDKESTLRNLGTALALEMISNRQLIPGEKRCLVDSGLYRASLDDPEMHYLLEHWGEIGAEQMHEENAIAAVGSVLNEETEELITEGVDAFLDNLANLWDVLDSALLASGHREAALTG</sequence>
<organism evidence="1 2">
    <name type="scientific">Streptomyces cinnamoneus</name>
    <name type="common">Streptoverticillium cinnamoneum</name>
    <dbReference type="NCBI Taxonomy" id="53446"/>
    <lineage>
        <taxon>Bacteria</taxon>
        <taxon>Bacillati</taxon>
        <taxon>Actinomycetota</taxon>
        <taxon>Actinomycetes</taxon>
        <taxon>Kitasatosporales</taxon>
        <taxon>Streptomycetaceae</taxon>
        <taxon>Streptomyces</taxon>
        <taxon>Streptomyces cinnamoneus group</taxon>
    </lineage>
</organism>
<keyword evidence="2" id="KW-1185">Reference proteome</keyword>
<evidence type="ECO:0000313" key="1">
    <source>
        <dbReference type="EMBL" id="PHQ48076.1"/>
    </source>
</evidence>
<dbReference type="InterPro" id="IPR016084">
    <property type="entry name" value="Haem_Oase-like_multi-hlx"/>
</dbReference>
<name>A0A2G1XA23_STRCJ</name>
<accession>A0A2G1XA23</accession>
<dbReference type="Proteomes" id="UP000222531">
    <property type="component" value="Unassembled WGS sequence"/>
</dbReference>
<proteinExistence type="predicted"/>
<comment type="caution">
    <text evidence="1">The sequence shown here is derived from an EMBL/GenBank/DDBJ whole genome shotgun (WGS) entry which is preliminary data.</text>
</comment>
<dbReference type="Gene3D" id="1.20.910.10">
    <property type="entry name" value="Heme oxygenase-like"/>
    <property type="match status" value="1"/>
</dbReference>